<evidence type="ECO:0000256" key="16">
    <source>
        <dbReference type="RuleBase" id="RU363086"/>
    </source>
</evidence>
<dbReference type="STRING" id="48709.A0A1D2NHI4"/>
<dbReference type="InterPro" id="IPR005935">
    <property type="entry name" value="Mev_decarb"/>
</dbReference>
<dbReference type="PIRSF" id="PIRSF015950">
    <property type="entry name" value="Mev_P_decrbx"/>
    <property type="match status" value="1"/>
</dbReference>
<comment type="catalytic activity">
    <reaction evidence="14 15 16">
        <text>(R)-5-diphosphomevalonate + ATP = isopentenyl diphosphate + ADP + phosphate + CO2</text>
        <dbReference type="Rhea" id="RHEA:23732"/>
        <dbReference type="ChEBI" id="CHEBI:16526"/>
        <dbReference type="ChEBI" id="CHEBI:30616"/>
        <dbReference type="ChEBI" id="CHEBI:43474"/>
        <dbReference type="ChEBI" id="CHEBI:57557"/>
        <dbReference type="ChEBI" id="CHEBI:128769"/>
        <dbReference type="ChEBI" id="CHEBI:456216"/>
        <dbReference type="EC" id="4.1.1.33"/>
    </reaction>
</comment>
<keyword evidence="16" id="KW-0152">Cholesterol biosynthesis</keyword>
<dbReference type="InterPro" id="IPR014721">
    <property type="entry name" value="Ribsml_uS5_D2-typ_fold_subgr"/>
</dbReference>
<evidence type="ECO:0000256" key="7">
    <source>
        <dbReference type="ARBA" id="ARBA00022840"/>
    </source>
</evidence>
<evidence type="ECO:0000256" key="13">
    <source>
        <dbReference type="ARBA" id="ARBA00023239"/>
    </source>
</evidence>
<keyword evidence="5 16" id="KW-0444">Lipid biosynthesis</keyword>
<evidence type="ECO:0000256" key="3">
    <source>
        <dbReference type="ARBA" id="ARBA00012296"/>
    </source>
</evidence>
<evidence type="ECO:0000256" key="4">
    <source>
        <dbReference type="ARBA" id="ARBA00019335"/>
    </source>
</evidence>
<keyword evidence="7 15" id="KW-0067">ATP-binding</keyword>
<dbReference type="SUPFAM" id="SSF54211">
    <property type="entry name" value="Ribosomal protein S5 domain 2-like"/>
    <property type="match status" value="1"/>
</dbReference>
<dbReference type="EC" id="4.1.1.33" evidence="3 15"/>
<keyword evidence="10 15" id="KW-0443">Lipid metabolism</keyword>
<dbReference type="OMA" id="LTLHAMM"/>
<proteinExistence type="inferred from homology"/>
<keyword evidence="8 16" id="KW-0752">Steroid biosynthesis</keyword>
<comment type="function">
    <text evidence="1 16">Catalyzes the ATP dependent decarboxylation of (R)-5-diphosphomevalonate to form isopentenyl diphosphate (IPP). Functions in the mevalonate (MVA) pathway leading to isopentenyl diphosphate (IPP), a key precursor for the biosynthesis of isoprenoids and sterol synthesis.</text>
</comment>
<dbReference type="UniPathway" id="UPA00063"/>
<dbReference type="Proteomes" id="UP000094527">
    <property type="component" value="Unassembled WGS sequence"/>
</dbReference>
<evidence type="ECO:0000259" key="18">
    <source>
        <dbReference type="Pfam" id="PF18376"/>
    </source>
</evidence>
<reference evidence="20 21" key="1">
    <citation type="journal article" date="2016" name="Genome Biol. Evol.">
        <title>Gene Family Evolution Reflects Adaptation to Soil Environmental Stressors in the Genome of the Collembolan Orchesella cincta.</title>
        <authorList>
            <person name="Faddeeva-Vakhrusheva A."/>
            <person name="Derks M.F."/>
            <person name="Anvar S.Y."/>
            <person name="Agamennone V."/>
            <person name="Suring W."/>
            <person name="Smit S."/>
            <person name="van Straalen N.M."/>
            <person name="Roelofs D."/>
        </authorList>
    </citation>
    <scope>NUCLEOTIDE SEQUENCE [LARGE SCALE GENOMIC DNA]</scope>
    <source>
        <tissue evidence="20">Mixed pool</tissue>
    </source>
</reference>
<evidence type="ECO:0000256" key="6">
    <source>
        <dbReference type="ARBA" id="ARBA00022741"/>
    </source>
</evidence>
<keyword evidence="17" id="KW-0812">Transmembrane</keyword>
<dbReference type="GO" id="GO:0004163">
    <property type="term" value="F:diphosphomevalonate decarboxylase activity"/>
    <property type="evidence" value="ECO:0007669"/>
    <property type="project" value="UniProtKB-UniRule"/>
</dbReference>
<dbReference type="InterPro" id="IPR036554">
    <property type="entry name" value="GHMP_kinase_C_sf"/>
</dbReference>
<comment type="similarity">
    <text evidence="2 15 16">Belongs to the diphosphomevalonate decarboxylase family.</text>
</comment>
<dbReference type="Gene3D" id="3.30.230.10">
    <property type="match status" value="1"/>
</dbReference>
<dbReference type="InterPro" id="IPR041431">
    <property type="entry name" value="Mvd1_C"/>
</dbReference>
<dbReference type="Pfam" id="PF22700">
    <property type="entry name" value="MVD-like_N"/>
    <property type="match status" value="1"/>
</dbReference>
<dbReference type="AlphaFoldDB" id="A0A1D2NHI4"/>
<evidence type="ECO:0000256" key="14">
    <source>
        <dbReference type="ARBA" id="ARBA00048154"/>
    </source>
</evidence>
<evidence type="ECO:0000256" key="15">
    <source>
        <dbReference type="PIRNR" id="PIRNR015950"/>
    </source>
</evidence>
<dbReference type="NCBIfam" id="TIGR01240">
    <property type="entry name" value="mevDPdecarb"/>
    <property type="match status" value="1"/>
</dbReference>
<dbReference type="FunFam" id="3.30.230.10:FF:000080">
    <property type="entry name" value="Diphosphomevalonate decarboxylase"/>
    <property type="match status" value="1"/>
</dbReference>
<keyword evidence="9 16" id="KW-0756">Sterol biosynthesis</keyword>
<evidence type="ECO:0000313" key="20">
    <source>
        <dbReference type="EMBL" id="ODN04721.1"/>
    </source>
</evidence>
<dbReference type="GO" id="GO:0019287">
    <property type="term" value="P:isopentenyl diphosphate biosynthetic process, mevalonate pathway"/>
    <property type="evidence" value="ECO:0007669"/>
    <property type="project" value="UniProtKB-UniRule"/>
</dbReference>
<comment type="caution">
    <text evidence="20">The sequence shown here is derived from an EMBL/GenBank/DDBJ whole genome shotgun (WGS) entry which is preliminary data.</text>
</comment>
<dbReference type="InterPro" id="IPR053859">
    <property type="entry name" value="MVD-like_N"/>
</dbReference>
<dbReference type="GO" id="GO:0005524">
    <property type="term" value="F:ATP binding"/>
    <property type="evidence" value="ECO:0007669"/>
    <property type="project" value="UniProtKB-UniRule"/>
</dbReference>
<evidence type="ECO:0000256" key="1">
    <source>
        <dbReference type="ARBA" id="ARBA00003812"/>
    </source>
</evidence>
<dbReference type="PANTHER" id="PTHR10977">
    <property type="entry name" value="DIPHOSPHOMEVALONATE DECARBOXYLASE"/>
    <property type="match status" value="1"/>
</dbReference>
<evidence type="ECO:0000256" key="12">
    <source>
        <dbReference type="ARBA" id="ARBA00023221"/>
    </source>
</evidence>
<dbReference type="SUPFAM" id="SSF55060">
    <property type="entry name" value="GHMP Kinase, C-terminal domain"/>
    <property type="match status" value="1"/>
</dbReference>
<keyword evidence="21" id="KW-1185">Reference proteome</keyword>
<gene>
    <name evidence="20" type="ORF">Ocin01_01989</name>
</gene>
<dbReference type="InterPro" id="IPR020568">
    <property type="entry name" value="Ribosomal_Su5_D2-typ_SF"/>
</dbReference>
<name>A0A1D2NHI4_ORCCI</name>
<dbReference type="PANTHER" id="PTHR10977:SF3">
    <property type="entry name" value="DIPHOSPHOMEVALONATE DECARBOXYLASE"/>
    <property type="match status" value="1"/>
</dbReference>
<dbReference type="OrthoDB" id="10253702at2759"/>
<feature type="transmembrane region" description="Helical" evidence="17">
    <location>
        <begin position="121"/>
        <end position="141"/>
    </location>
</feature>
<evidence type="ECO:0000313" key="21">
    <source>
        <dbReference type="Proteomes" id="UP000094527"/>
    </source>
</evidence>
<evidence type="ECO:0000256" key="9">
    <source>
        <dbReference type="ARBA" id="ARBA00023011"/>
    </source>
</evidence>
<sequence length="401" mass="44456">MEVKSVTCVAPVNIAVIKYWGKTNEKLIIPLNDSLSGTLHTDHMCAKTTVAISSRFTKDRIWLNGKEESLDNPRLVACITEVKDRARNSGKLTEEELQWNVHICSENNFRLAAGSSVIGRLVYSLSSFFLLSVFFSVYALATLYKIDGDISAIARRGSGSACRSIYGGFVQWITGTNPNGTDSIAEQIVPASHWPEMRVLILVVSDSRKKISSTSGMQRSCETSELLKHRVAKCVPERMTEITKAILKKDFETFAKITMQDSNQFHAVGLDTFPPCVYMNDVSHGIANLIHTINRIAGRTLAAYTYDAGPNACLYLLEKDVPSVLAAVNYFFPTDRPKGEYYRGLNVDVTSVPKELAEVKDLAQWPDNNALRYIIHTKIGEGPQIVSETLLNSDGLPKRLA</sequence>
<feature type="domain" description="Mvd1 C-terminal" evidence="18">
    <location>
        <begin position="199"/>
        <end position="386"/>
    </location>
</feature>
<keyword evidence="13 15" id="KW-0456">Lyase</keyword>
<keyword evidence="11 16" id="KW-1207">Sterol metabolism</keyword>
<feature type="domain" description="Diphosphomevalonate decarboxylase-like N-terminal" evidence="19">
    <location>
        <begin position="10"/>
        <end position="185"/>
    </location>
</feature>
<keyword evidence="16" id="KW-0153">Cholesterol metabolism</keyword>
<dbReference type="FunFam" id="3.30.70.890:FF:000005">
    <property type="entry name" value="Diphosphomevalonate decarboxylase"/>
    <property type="match status" value="1"/>
</dbReference>
<evidence type="ECO:0000259" key="19">
    <source>
        <dbReference type="Pfam" id="PF22700"/>
    </source>
</evidence>
<dbReference type="GO" id="GO:0005829">
    <property type="term" value="C:cytosol"/>
    <property type="evidence" value="ECO:0007669"/>
    <property type="project" value="InterPro"/>
</dbReference>
<evidence type="ECO:0000256" key="17">
    <source>
        <dbReference type="SAM" id="Phobius"/>
    </source>
</evidence>
<protein>
    <recommendedName>
        <fullName evidence="4 15">Diphosphomevalonate decarboxylase</fullName>
        <ecNumber evidence="3 15">4.1.1.33</ecNumber>
    </recommendedName>
</protein>
<keyword evidence="12 16" id="KW-0753">Steroid metabolism</keyword>
<dbReference type="EMBL" id="LJIJ01000037">
    <property type="protein sequence ID" value="ODN04721.1"/>
    <property type="molecule type" value="Genomic_DNA"/>
</dbReference>
<comment type="pathway">
    <text evidence="16">Steroid biosynthesis; cholesterol biosynthesis.</text>
</comment>
<dbReference type="Pfam" id="PF18376">
    <property type="entry name" value="MDD_C"/>
    <property type="match status" value="1"/>
</dbReference>
<evidence type="ECO:0000256" key="11">
    <source>
        <dbReference type="ARBA" id="ARBA00023166"/>
    </source>
</evidence>
<dbReference type="InterPro" id="IPR029765">
    <property type="entry name" value="Mev_diP_decarb"/>
</dbReference>
<accession>A0A1D2NHI4</accession>
<dbReference type="GO" id="GO:0006695">
    <property type="term" value="P:cholesterol biosynthetic process"/>
    <property type="evidence" value="ECO:0007669"/>
    <property type="project" value="UniProtKB-UniPathway"/>
</dbReference>
<organism evidence="20 21">
    <name type="scientific">Orchesella cincta</name>
    <name type="common">Springtail</name>
    <name type="synonym">Podura cincta</name>
    <dbReference type="NCBI Taxonomy" id="48709"/>
    <lineage>
        <taxon>Eukaryota</taxon>
        <taxon>Metazoa</taxon>
        <taxon>Ecdysozoa</taxon>
        <taxon>Arthropoda</taxon>
        <taxon>Hexapoda</taxon>
        <taxon>Collembola</taxon>
        <taxon>Entomobryomorpha</taxon>
        <taxon>Entomobryoidea</taxon>
        <taxon>Orchesellidae</taxon>
        <taxon>Orchesellinae</taxon>
        <taxon>Orchesella</taxon>
    </lineage>
</organism>
<keyword evidence="6 15" id="KW-0547">Nucleotide-binding</keyword>
<evidence type="ECO:0000256" key="10">
    <source>
        <dbReference type="ARBA" id="ARBA00023098"/>
    </source>
</evidence>
<keyword evidence="17" id="KW-1133">Transmembrane helix</keyword>
<dbReference type="Gene3D" id="3.30.70.890">
    <property type="entry name" value="GHMP kinase, C-terminal domain"/>
    <property type="match status" value="1"/>
</dbReference>
<keyword evidence="17" id="KW-0472">Membrane</keyword>
<evidence type="ECO:0000256" key="2">
    <source>
        <dbReference type="ARBA" id="ARBA00008831"/>
    </source>
</evidence>
<evidence type="ECO:0000256" key="8">
    <source>
        <dbReference type="ARBA" id="ARBA00022955"/>
    </source>
</evidence>
<evidence type="ECO:0000256" key="5">
    <source>
        <dbReference type="ARBA" id="ARBA00022516"/>
    </source>
</evidence>